<evidence type="ECO:0000256" key="1">
    <source>
        <dbReference type="SAM" id="Phobius"/>
    </source>
</evidence>
<feature type="transmembrane region" description="Helical" evidence="1">
    <location>
        <begin position="89"/>
        <end position="122"/>
    </location>
</feature>
<feature type="transmembrane region" description="Helical" evidence="1">
    <location>
        <begin position="305"/>
        <end position="322"/>
    </location>
</feature>
<dbReference type="AlphaFoldDB" id="A0A4D6HJA9"/>
<dbReference type="KEGG" id="nbg:DV706_03845"/>
<organism evidence="2 3">
    <name type="scientific">Natronorubrum bangense</name>
    <dbReference type="NCBI Taxonomy" id="61858"/>
    <lineage>
        <taxon>Archaea</taxon>
        <taxon>Methanobacteriati</taxon>
        <taxon>Methanobacteriota</taxon>
        <taxon>Stenosarchaea group</taxon>
        <taxon>Halobacteria</taxon>
        <taxon>Halobacteriales</taxon>
        <taxon>Natrialbaceae</taxon>
        <taxon>Natronorubrum</taxon>
    </lineage>
</organism>
<feature type="transmembrane region" description="Helical" evidence="1">
    <location>
        <begin position="33"/>
        <end position="54"/>
    </location>
</feature>
<dbReference type="RefSeq" id="WP_006066457.1">
    <property type="nucleotide sequence ID" value="NZ_CP031305.1"/>
</dbReference>
<feature type="transmembrane region" description="Helical" evidence="1">
    <location>
        <begin position="252"/>
        <end position="268"/>
    </location>
</feature>
<dbReference type="EMBL" id="CP031305">
    <property type="protein sequence ID" value="QCC53691.1"/>
    <property type="molecule type" value="Genomic_DNA"/>
</dbReference>
<keyword evidence="1" id="KW-1133">Transmembrane helix</keyword>
<gene>
    <name evidence="2" type="ORF">DV706_03845</name>
</gene>
<proteinExistence type="predicted"/>
<dbReference type="GeneID" id="39850368"/>
<sequence>MSRLVHLGGYLALVVTAGALLAGSLFAPAELSTGTVGVQLGVALTAAVAGALEFRSTSVIRQTRRKTIEHEGPFGVAGFDRSDVFDALAVVAGAVVTYALSVSAGFGPVLASALVGVAVGLALPNVGAPAYCGSFVGMASPAVFGSLEYVAVAGVVAALGYVAATESFGGVGGKLGTLALFGCATTAAAVGLEYTDPGTPQWDLAHLVVPVAAIGAVVTVLLSVRLELGAVVGSGLVGIGAGLGFPLALPELGPTLATVAFCASFVGMSSTERLTDGRHVALAGGLCGLVFLAVAPAFAGAGGKLGTTAFVACIAVIGGLELHGRVVSVVKRIVGSGETTA</sequence>
<evidence type="ECO:0000313" key="3">
    <source>
        <dbReference type="Proteomes" id="UP000296822"/>
    </source>
</evidence>
<keyword evidence="1" id="KW-0812">Transmembrane</keyword>
<evidence type="ECO:0000313" key="2">
    <source>
        <dbReference type="EMBL" id="QCC53691.1"/>
    </source>
</evidence>
<feature type="transmembrane region" description="Helical" evidence="1">
    <location>
        <begin position="204"/>
        <end position="222"/>
    </location>
</feature>
<dbReference type="Proteomes" id="UP000296822">
    <property type="component" value="Chromosome"/>
</dbReference>
<protein>
    <submittedName>
        <fullName evidence="2">Uncharacterized protein</fullName>
    </submittedName>
</protein>
<name>A0A4D6HJA9_9EURY</name>
<keyword evidence="1" id="KW-0472">Membrane</keyword>
<feature type="transmembrane region" description="Helical" evidence="1">
    <location>
        <begin position="142"/>
        <end position="163"/>
    </location>
</feature>
<reference evidence="2 3" key="1">
    <citation type="journal article" date="2019" name="Nat. Commun.">
        <title>A new type of DNA phosphorothioation-based antiviral system in archaea.</title>
        <authorList>
            <person name="Xiong L."/>
            <person name="Liu S."/>
            <person name="Chen S."/>
            <person name="Xiao Y."/>
            <person name="Zhu B."/>
            <person name="Gao Y."/>
            <person name="Zhang Y."/>
            <person name="Chen B."/>
            <person name="Luo J."/>
            <person name="Deng Z."/>
            <person name="Chen X."/>
            <person name="Wang L."/>
            <person name="Chen S."/>
        </authorList>
    </citation>
    <scope>NUCLEOTIDE SEQUENCE [LARGE SCALE GENOMIC DNA]</scope>
    <source>
        <strain evidence="2 3">JCM 10635</strain>
    </source>
</reference>
<feature type="transmembrane region" description="Helical" evidence="1">
    <location>
        <begin position="280"/>
        <end position="299"/>
    </location>
</feature>
<accession>A0A4D6HJA9</accession>
<feature type="transmembrane region" description="Helical" evidence="1">
    <location>
        <begin position="175"/>
        <end position="192"/>
    </location>
</feature>
<feature type="transmembrane region" description="Helical" evidence="1">
    <location>
        <begin position="7"/>
        <end position="27"/>
    </location>
</feature>